<organism evidence="1 2">
    <name type="scientific">Mesonia oceanica</name>
    <dbReference type="NCBI Taxonomy" id="2687242"/>
    <lineage>
        <taxon>Bacteria</taxon>
        <taxon>Pseudomonadati</taxon>
        <taxon>Bacteroidota</taxon>
        <taxon>Flavobacteriia</taxon>
        <taxon>Flavobacteriales</taxon>
        <taxon>Flavobacteriaceae</taxon>
        <taxon>Mesonia</taxon>
    </lineage>
</organism>
<evidence type="ECO:0000313" key="1">
    <source>
        <dbReference type="EMBL" id="VVV02532.1"/>
    </source>
</evidence>
<comment type="caution">
    <text evidence="1">The sequence shown here is derived from an EMBL/GenBank/DDBJ whole genome shotgun (WGS) entry which is preliminary data.</text>
</comment>
<proteinExistence type="predicted"/>
<keyword evidence="2" id="KW-1185">Reference proteome</keyword>
<evidence type="ECO:0000313" key="2">
    <source>
        <dbReference type="Proteomes" id="UP000356253"/>
    </source>
</evidence>
<name>A0AC61YDC9_9FLAO</name>
<dbReference type="Proteomes" id="UP000356253">
    <property type="component" value="Unassembled WGS sequence"/>
</dbReference>
<protein>
    <submittedName>
        <fullName evidence="1">Uncharacterized protein</fullName>
    </submittedName>
</protein>
<accession>A0AC61YDC9</accession>
<sequence length="770" mass="87345">MKAFIYKILVLLILGLLVGVSFYTLMPDAEDFSEENQLGFSIERANEHVKNISKKPHSIGTKAHSEVRNYIVQELQKLGLQVQTQKGYSLNPEGVFTVPENIIAKIPGSDPSPKNDLMVMTHYDSAVHSSYGASDAASGVATILESLRVFLKEKVPHKNNIIICFTDAEEIGLNGAELFVKEHPWANNIGLVLNFEARGSGGPSNTILETNAGNQKLIKAFAKAHPEYPVATSLMYSVYKKLPNDTDATVLREKKNVPSFFFAFIDDHYDYHTANDTFKNLDQNSLAHQASYLTSLMPYFSNVNLTKLTSEKESVYFNFPGIGMLYYSYALIIPLLIVAWLAFLGISMYAIRKKSFTAFSLVKNIVWFLVILTGSVLATYFGFQLVQHNYPEYLENQNGFTSNGHYYITAFVAITLAISLLLYRVIYRGEELIKTIPAPLFVWLLINTIIAIAFKGAAYFIWPVIFGLLIYYLVVKQNQPNLWLLLFLSIPAIFLLAPLIQFFPVGLGLKMMVISSLFTVLLLGLLMPIFIRYKKIHWMGVLCMVIAGVSLMMAHNHSGFSNENPKPNSLLYLLDTDENKAWWVTYDHQLDEYNSPYFKGEHKALDDVEFDSKYHLQFTRQKEAEVKPIAEAAVLVKQDSAFQNRATNKLTIKIAPQRKINRMEIFADEKVDFYNFKVNKIAATSKEHVFYQNREKEKLLTYYAVDQDTLRLDFELKKGESLDLKIYEASNDLLSNPVFDIAPRTKGMMPKPFVLNDAIITKQSVPLNSN</sequence>
<gene>
    <name evidence="1" type="ORF">FVB9532_03832</name>
</gene>
<dbReference type="EMBL" id="CABVMM010000024">
    <property type="protein sequence ID" value="VVV02532.1"/>
    <property type="molecule type" value="Genomic_DNA"/>
</dbReference>
<reference evidence="1" key="1">
    <citation type="submission" date="2019-09" db="EMBL/GenBank/DDBJ databases">
        <authorList>
            <person name="Rodrigo-Torres L."/>
            <person name="Arahal R. D."/>
            <person name="Lucena T."/>
        </authorList>
    </citation>
    <scope>NUCLEOTIDE SEQUENCE</scope>
    <source>
        <strain evidence="1">ISS653</strain>
    </source>
</reference>